<feature type="signal peptide" evidence="2">
    <location>
        <begin position="1"/>
        <end position="28"/>
    </location>
</feature>
<feature type="region of interest" description="Disordered" evidence="1">
    <location>
        <begin position="127"/>
        <end position="159"/>
    </location>
</feature>
<evidence type="ECO:0000256" key="2">
    <source>
        <dbReference type="SAM" id="SignalP"/>
    </source>
</evidence>
<name>A0ABV3GE99_MICGL</name>
<proteinExistence type="predicted"/>
<reference evidence="3 4" key="1">
    <citation type="submission" date="2024-06" db="EMBL/GenBank/DDBJ databases">
        <title>The Natural Products Discovery Center: Release of the First 8490 Sequenced Strains for Exploring Actinobacteria Biosynthetic Diversity.</title>
        <authorList>
            <person name="Kalkreuter E."/>
            <person name="Kautsar S.A."/>
            <person name="Yang D."/>
            <person name="Bader C.D."/>
            <person name="Teijaro C.N."/>
            <person name="Fluegel L."/>
            <person name="Davis C.M."/>
            <person name="Simpson J.R."/>
            <person name="Lauterbach L."/>
            <person name="Steele A.D."/>
            <person name="Gui C."/>
            <person name="Meng S."/>
            <person name="Li G."/>
            <person name="Viehrig K."/>
            <person name="Ye F."/>
            <person name="Su P."/>
            <person name="Kiefer A.F."/>
            <person name="Nichols A."/>
            <person name="Cepeda A.J."/>
            <person name="Yan W."/>
            <person name="Fan B."/>
            <person name="Jiang Y."/>
            <person name="Adhikari A."/>
            <person name="Zheng C.-J."/>
            <person name="Schuster L."/>
            <person name="Cowan T.M."/>
            <person name="Smanski M.J."/>
            <person name="Chevrette M.G."/>
            <person name="De Carvalho L.P.S."/>
            <person name="Shen B."/>
        </authorList>
    </citation>
    <scope>NUCLEOTIDE SEQUENCE [LARGE SCALE GENOMIC DNA]</scope>
    <source>
        <strain evidence="3 4">NPDC050100</strain>
    </source>
</reference>
<organism evidence="3 4">
    <name type="scientific">Microtetraspora glauca</name>
    <dbReference type="NCBI Taxonomy" id="1996"/>
    <lineage>
        <taxon>Bacteria</taxon>
        <taxon>Bacillati</taxon>
        <taxon>Actinomycetota</taxon>
        <taxon>Actinomycetes</taxon>
        <taxon>Streptosporangiales</taxon>
        <taxon>Streptosporangiaceae</taxon>
        <taxon>Microtetraspora</taxon>
    </lineage>
</organism>
<keyword evidence="2" id="KW-0732">Signal</keyword>
<accession>A0ABV3GE99</accession>
<evidence type="ECO:0000256" key="1">
    <source>
        <dbReference type="SAM" id="MobiDB-lite"/>
    </source>
</evidence>
<dbReference type="EMBL" id="JBFALK010000007">
    <property type="protein sequence ID" value="MEV0969907.1"/>
    <property type="molecule type" value="Genomic_DNA"/>
</dbReference>
<feature type="compositionally biased region" description="Basic and acidic residues" evidence="1">
    <location>
        <begin position="127"/>
        <end position="151"/>
    </location>
</feature>
<evidence type="ECO:0000313" key="3">
    <source>
        <dbReference type="EMBL" id="MEV0969907.1"/>
    </source>
</evidence>
<dbReference type="Proteomes" id="UP001551675">
    <property type="component" value="Unassembled WGS sequence"/>
</dbReference>
<evidence type="ECO:0000313" key="4">
    <source>
        <dbReference type="Proteomes" id="UP001551675"/>
    </source>
</evidence>
<comment type="caution">
    <text evidence="3">The sequence shown here is derived from an EMBL/GenBank/DDBJ whole genome shotgun (WGS) entry which is preliminary data.</text>
</comment>
<gene>
    <name evidence="3" type="ORF">AB0I59_14815</name>
</gene>
<protein>
    <submittedName>
        <fullName evidence="3">Uncharacterized protein</fullName>
    </submittedName>
</protein>
<keyword evidence="4" id="KW-1185">Reference proteome</keyword>
<sequence length="159" mass="19016">MLRYTLATGVLVASAVVPMAVLAQPAHAAVATQAARPTSTATDGDDCWWRKGCMYCRENGEAVRITCSEGRRERERGLVETKRERARHRARLERERYLHGGYRAREREEHRRRAERHRERYLQGIERQRRERERTRAENRRRAERAREEYYATHPHHRR</sequence>
<feature type="chain" id="PRO_5045178706" evidence="2">
    <location>
        <begin position="29"/>
        <end position="159"/>
    </location>
</feature>
<dbReference type="RefSeq" id="WP_061258586.1">
    <property type="nucleotide sequence ID" value="NZ_JBFALK010000007.1"/>
</dbReference>